<evidence type="ECO:0000256" key="3">
    <source>
        <dbReference type="ARBA" id="ARBA00022692"/>
    </source>
</evidence>
<dbReference type="InterPro" id="IPR036259">
    <property type="entry name" value="MFS_trans_sf"/>
</dbReference>
<dbReference type="GeneTree" id="ENSGT00940000153576"/>
<proteinExistence type="predicted"/>
<keyword evidence="2" id="KW-1003">Cell membrane</keyword>
<reference evidence="9" key="2">
    <citation type="submission" date="2025-09" db="UniProtKB">
        <authorList>
            <consortium name="Ensembl"/>
        </authorList>
    </citation>
    <scope>IDENTIFICATION</scope>
</reference>
<sequence length="378" mass="41632">MARFWLLGSALVETLLFSGCLLGWNSLSPILTEEGVLATGCQTDPERLWTWINDSAYPGVNSTGPPSLSPTTSSSLGIHQTFCTSQEHGLHLGFSVGSAFLGCTFLPLQLLLGYAQMRSLRQIGGALVSVALLMLAYSCTNPRSLSLFLPFAVVGLGVGGSCVLFTSLMLPVFLQNARPLYTSLVIACFTASATVFTLIKVIYSFGVPIVPLILGYGALSCLMFVNSFFHWTKPKQGSNHSGDGKELYGISLRLHCYDVLKKKKPEEEEEEDWCQRSLKHKFQESLRDKERILSRSKKLDFRKPEVNASAGPPLQRSLLSATFLLHLACDSLLLTWLHFYISSLNLHLGTVTEHPETAGNVRVRGGGVKIWRFIIKSR</sequence>
<feature type="transmembrane region" description="Helical" evidence="7">
    <location>
        <begin position="209"/>
        <end position="229"/>
    </location>
</feature>
<feature type="chain" id="PRO_5034497914" evidence="8">
    <location>
        <begin position="24"/>
        <end position="378"/>
    </location>
</feature>
<dbReference type="Ensembl" id="ENSLLET00000030297.1">
    <property type="protein sequence ID" value="ENSLLEP00000029169.1"/>
    <property type="gene ID" value="ENSLLEG00000018511.1"/>
</dbReference>
<keyword evidence="8" id="KW-0732">Signal</keyword>
<dbReference type="GO" id="GO:0015179">
    <property type="term" value="F:L-amino acid transmembrane transporter activity"/>
    <property type="evidence" value="ECO:0007669"/>
    <property type="project" value="TreeGrafter"/>
</dbReference>
<evidence type="ECO:0000256" key="8">
    <source>
        <dbReference type="SAM" id="SignalP"/>
    </source>
</evidence>
<accession>A0A8C5PY41</accession>
<dbReference type="GO" id="GO:0015175">
    <property type="term" value="F:neutral L-amino acid transmembrane transporter activity"/>
    <property type="evidence" value="ECO:0007669"/>
    <property type="project" value="TreeGrafter"/>
</dbReference>
<dbReference type="AlphaFoldDB" id="A0A8C5PY41"/>
<dbReference type="PANTHER" id="PTHR20766">
    <property type="entry name" value="LARGE NEUTRAL AMINO ACIDS TRANSPORTER SMALL SUBUNIT 4-LIKE ISOFORM X1"/>
    <property type="match status" value="1"/>
</dbReference>
<evidence type="ECO:0000313" key="9">
    <source>
        <dbReference type="Ensembl" id="ENSLLEP00000029169.1"/>
    </source>
</evidence>
<dbReference type="Proteomes" id="UP000694569">
    <property type="component" value="Unplaced"/>
</dbReference>
<evidence type="ECO:0000313" key="10">
    <source>
        <dbReference type="Proteomes" id="UP000694569"/>
    </source>
</evidence>
<keyword evidence="6" id="KW-0325">Glycoprotein</keyword>
<dbReference type="SUPFAM" id="SSF103473">
    <property type="entry name" value="MFS general substrate transporter"/>
    <property type="match status" value="1"/>
</dbReference>
<feature type="signal peptide" evidence="8">
    <location>
        <begin position="1"/>
        <end position="23"/>
    </location>
</feature>
<evidence type="ECO:0000256" key="6">
    <source>
        <dbReference type="ARBA" id="ARBA00023180"/>
    </source>
</evidence>
<name>A0A8C5PY41_9ANUR</name>
<keyword evidence="3 7" id="KW-0812">Transmembrane</keyword>
<evidence type="ECO:0000256" key="2">
    <source>
        <dbReference type="ARBA" id="ARBA00022475"/>
    </source>
</evidence>
<evidence type="ECO:0000256" key="4">
    <source>
        <dbReference type="ARBA" id="ARBA00022989"/>
    </source>
</evidence>
<feature type="transmembrane region" description="Helical" evidence="7">
    <location>
        <begin position="119"/>
        <end position="137"/>
    </location>
</feature>
<evidence type="ECO:0000256" key="1">
    <source>
        <dbReference type="ARBA" id="ARBA00004651"/>
    </source>
</evidence>
<feature type="transmembrane region" description="Helical" evidence="7">
    <location>
        <begin position="149"/>
        <end position="173"/>
    </location>
</feature>
<dbReference type="OrthoDB" id="330047at2759"/>
<evidence type="ECO:0000256" key="7">
    <source>
        <dbReference type="SAM" id="Phobius"/>
    </source>
</evidence>
<dbReference type="GO" id="GO:0005886">
    <property type="term" value="C:plasma membrane"/>
    <property type="evidence" value="ECO:0007669"/>
    <property type="project" value="UniProtKB-SubCell"/>
</dbReference>
<protein>
    <submittedName>
        <fullName evidence="9">Uncharacterized protein</fullName>
    </submittedName>
</protein>
<comment type="subcellular location">
    <subcellularLocation>
        <location evidence="1">Cell membrane</location>
        <topology evidence="1">Multi-pass membrane protein</topology>
    </subcellularLocation>
</comment>
<feature type="transmembrane region" description="Helical" evidence="7">
    <location>
        <begin position="92"/>
        <end position="112"/>
    </location>
</feature>
<evidence type="ECO:0000256" key="5">
    <source>
        <dbReference type="ARBA" id="ARBA00023136"/>
    </source>
</evidence>
<reference evidence="9" key="1">
    <citation type="submission" date="2025-08" db="UniProtKB">
        <authorList>
            <consortium name="Ensembl"/>
        </authorList>
    </citation>
    <scope>IDENTIFICATION</scope>
</reference>
<keyword evidence="10" id="KW-1185">Reference proteome</keyword>
<dbReference type="PANTHER" id="PTHR20766:SF8">
    <property type="entry name" value="LARGE NEUTRAL AMINO ACIDS TRANSPORTER SMALL SUBUNIT 4-LIKE"/>
    <property type="match status" value="1"/>
</dbReference>
<keyword evidence="4 7" id="KW-1133">Transmembrane helix</keyword>
<organism evidence="9 10">
    <name type="scientific">Leptobrachium leishanense</name>
    <name type="common">Leishan spiny toad</name>
    <dbReference type="NCBI Taxonomy" id="445787"/>
    <lineage>
        <taxon>Eukaryota</taxon>
        <taxon>Metazoa</taxon>
        <taxon>Chordata</taxon>
        <taxon>Craniata</taxon>
        <taxon>Vertebrata</taxon>
        <taxon>Euteleostomi</taxon>
        <taxon>Amphibia</taxon>
        <taxon>Batrachia</taxon>
        <taxon>Anura</taxon>
        <taxon>Pelobatoidea</taxon>
        <taxon>Megophryidae</taxon>
        <taxon>Leptobrachium</taxon>
    </lineage>
</organism>
<feature type="transmembrane region" description="Helical" evidence="7">
    <location>
        <begin position="180"/>
        <end position="203"/>
    </location>
</feature>
<keyword evidence="5 7" id="KW-0472">Membrane</keyword>